<comment type="caution">
    <text evidence="1">The sequence shown here is derived from an EMBL/GenBank/DDBJ whole genome shotgun (WGS) entry which is preliminary data.</text>
</comment>
<proteinExistence type="predicted"/>
<evidence type="ECO:0000313" key="1">
    <source>
        <dbReference type="EMBL" id="KAF0134595.1"/>
    </source>
</evidence>
<name>A0A833L1L6_UNCSA</name>
<evidence type="ECO:0000313" key="2">
    <source>
        <dbReference type="Proteomes" id="UP000488506"/>
    </source>
</evidence>
<organism evidence="1 2">
    <name type="scientific">Candidatus Saganbacteria bacterium</name>
    <dbReference type="NCBI Taxonomy" id="2575572"/>
    <lineage>
        <taxon>Bacteria</taxon>
        <taxon>Bacillati</taxon>
        <taxon>Saganbacteria</taxon>
    </lineage>
</organism>
<protein>
    <submittedName>
        <fullName evidence="1">Uncharacterized protein</fullName>
    </submittedName>
</protein>
<sequence length="47" mass="5106">MLYTLLIQTIGLTTLDAGEEYISGKFGIKQPPVATISTAKWEYSAKG</sequence>
<reference evidence="1 2" key="1">
    <citation type="submission" date="2019-12" db="EMBL/GenBank/DDBJ databases">
        <authorList>
            <person name="Wolfe R."/>
            <person name="Danczak R."/>
            <person name="Wilkins M."/>
        </authorList>
    </citation>
    <scope>NUCLEOTIDE SEQUENCE [LARGE SCALE GENOMIC DNA]</scope>
    <source>
        <strain evidence="1">X2_MaxBin.013</strain>
    </source>
</reference>
<dbReference type="Proteomes" id="UP000488506">
    <property type="component" value="Unassembled WGS sequence"/>
</dbReference>
<dbReference type="AlphaFoldDB" id="A0A833L1L6"/>
<gene>
    <name evidence="1" type="ORF">FD145_613</name>
</gene>
<dbReference type="EMBL" id="WPAF01000007">
    <property type="protein sequence ID" value="KAF0134595.1"/>
    <property type="molecule type" value="Genomic_DNA"/>
</dbReference>
<accession>A0A833L1L6</accession>